<dbReference type="Pfam" id="PF13460">
    <property type="entry name" value="NAD_binding_10"/>
    <property type="match status" value="1"/>
</dbReference>
<sequence length="296" mass="31453">MPMLRADGRRSCSIRCFICAAGAAALSVWQVQVSSNALPKLLVATASGVTASQKAVVLLAGVGTSGTSTPGGQRNVGRLFAEQLLSMGADVSCIARTAEAAEELKALGCRVAGVGDLTDETFAEEVLNAVQPVTLFTAVGGKDPQGQRVDGVANINLFRAAAKLKVAPHVVFVTSWGCGETWDFLDERTREVLGPALRAKTEAEEFLRSTKLPHMIVRPGGLVPGAEATKRGVLIKGRPDVGGGIRRQDLAEMLVWLPRRQETNRLAVTALDQDMMRLPSPLKEEDIVQFAAPGDR</sequence>
<dbReference type="AlphaFoldDB" id="A0A813FT78"/>
<dbReference type="EMBL" id="CAJNNV010025644">
    <property type="protein sequence ID" value="CAE8615497.1"/>
    <property type="molecule type" value="Genomic_DNA"/>
</dbReference>
<feature type="domain" description="NAD(P)-binding" evidence="1">
    <location>
        <begin position="71"/>
        <end position="255"/>
    </location>
</feature>
<accession>A0A813FT78</accession>
<protein>
    <recommendedName>
        <fullName evidence="1">NAD(P)-binding domain-containing protein</fullName>
    </recommendedName>
</protein>
<dbReference type="OrthoDB" id="10254604at2759"/>
<dbReference type="Gene3D" id="3.40.50.720">
    <property type="entry name" value="NAD(P)-binding Rossmann-like Domain"/>
    <property type="match status" value="1"/>
</dbReference>
<comment type="caution">
    <text evidence="2">The sequence shown here is derived from an EMBL/GenBank/DDBJ whole genome shotgun (WGS) entry which is preliminary data.</text>
</comment>
<dbReference type="PANTHER" id="PTHR15020:SF45">
    <property type="entry name" value="NAD(P)-BINDING DOMAIN-CONTAINING PROTEIN"/>
    <property type="match status" value="1"/>
</dbReference>
<evidence type="ECO:0000313" key="2">
    <source>
        <dbReference type="EMBL" id="CAE8615497.1"/>
    </source>
</evidence>
<name>A0A813FT78_POLGL</name>
<dbReference type="InterPro" id="IPR016040">
    <property type="entry name" value="NAD(P)-bd_dom"/>
</dbReference>
<gene>
    <name evidence="2" type="ORF">PGLA1383_LOCUS33212</name>
</gene>
<dbReference type="PANTHER" id="PTHR15020">
    <property type="entry name" value="FLAVIN REDUCTASE-RELATED"/>
    <property type="match status" value="1"/>
</dbReference>
<dbReference type="SUPFAM" id="SSF51735">
    <property type="entry name" value="NAD(P)-binding Rossmann-fold domains"/>
    <property type="match status" value="1"/>
</dbReference>
<reference evidence="2" key="1">
    <citation type="submission" date="2021-02" db="EMBL/GenBank/DDBJ databases">
        <authorList>
            <person name="Dougan E. K."/>
            <person name="Rhodes N."/>
            <person name="Thang M."/>
            <person name="Chan C."/>
        </authorList>
    </citation>
    <scope>NUCLEOTIDE SEQUENCE</scope>
</reference>
<evidence type="ECO:0000313" key="3">
    <source>
        <dbReference type="Proteomes" id="UP000654075"/>
    </source>
</evidence>
<evidence type="ECO:0000259" key="1">
    <source>
        <dbReference type="Pfam" id="PF13460"/>
    </source>
</evidence>
<dbReference type="Proteomes" id="UP000654075">
    <property type="component" value="Unassembled WGS sequence"/>
</dbReference>
<proteinExistence type="predicted"/>
<keyword evidence="3" id="KW-1185">Reference proteome</keyword>
<dbReference type="InterPro" id="IPR036291">
    <property type="entry name" value="NAD(P)-bd_dom_sf"/>
</dbReference>
<organism evidence="2 3">
    <name type="scientific">Polarella glacialis</name>
    <name type="common">Dinoflagellate</name>
    <dbReference type="NCBI Taxonomy" id="89957"/>
    <lineage>
        <taxon>Eukaryota</taxon>
        <taxon>Sar</taxon>
        <taxon>Alveolata</taxon>
        <taxon>Dinophyceae</taxon>
        <taxon>Suessiales</taxon>
        <taxon>Suessiaceae</taxon>
        <taxon>Polarella</taxon>
    </lineage>
</organism>